<evidence type="ECO:0000256" key="3">
    <source>
        <dbReference type="ARBA" id="ARBA00022793"/>
    </source>
</evidence>
<dbReference type="InterPro" id="IPR008286">
    <property type="entry name" value="Prn/Lys/Arg_de-COase_C"/>
</dbReference>
<protein>
    <recommendedName>
        <fullName evidence="10">Arginine decarboxylase</fullName>
    </recommendedName>
</protein>
<evidence type="ECO:0000256" key="2">
    <source>
        <dbReference type="ARBA" id="ARBA00010671"/>
    </source>
</evidence>
<dbReference type="SUPFAM" id="SSF55904">
    <property type="entry name" value="Ornithine decarboxylase C-terminal domain"/>
    <property type="match status" value="1"/>
</dbReference>
<evidence type="ECO:0000313" key="9">
    <source>
        <dbReference type="Proteomes" id="UP001367508"/>
    </source>
</evidence>
<comment type="similarity">
    <text evidence="2">Belongs to the Orn/Lys/Arg decarboxylase class-I family.</text>
</comment>
<evidence type="ECO:0008006" key="10">
    <source>
        <dbReference type="Google" id="ProtNLM"/>
    </source>
</evidence>
<dbReference type="GO" id="GO:0016831">
    <property type="term" value="F:carboxy-lyase activity"/>
    <property type="evidence" value="ECO:0007669"/>
    <property type="project" value="UniProtKB-KW"/>
</dbReference>
<dbReference type="InterPro" id="IPR015424">
    <property type="entry name" value="PyrdxlP-dep_Trfase"/>
</dbReference>
<evidence type="ECO:0000256" key="1">
    <source>
        <dbReference type="ARBA" id="ARBA00001933"/>
    </source>
</evidence>
<evidence type="ECO:0000313" key="8">
    <source>
        <dbReference type="EMBL" id="KAK7312393.1"/>
    </source>
</evidence>
<keyword evidence="3" id="KW-0210">Decarboxylase</keyword>
<proteinExistence type="inferred from homology"/>
<feature type="domain" description="Orn/Lys/Arg decarboxylases family 1 pyridoxal-P attachment site" evidence="6">
    <location>
        <begin position="141"/>
        <end position="439"/>
    </location>
</feature>
<dbReference type="Proteomes" id="UP001367508">
    <property type="component" value="Unassembled WGS sequence"/>
</dbReference>
<evidence type="ECO:0000256" key="4">
    <source>
        <dbReference type="ARBA" id="ARBA00022898"/>
    </source>
</evidence>
<keyword evidence="4" id="KW-0663">Pyridoxal phosphate</keyword>
<accession>A0AAN9PXL4</accession>
<sequence>MSTKFQIITGLPPAPFQSSSSSTLCVVKKPLTTSFFGARGVEVLKGVRIAKPVRSSGSTGGGGALCVRMNLFDRFATVVKDYNFTNKSSFRPSPTVPLRCSQEKCLVRPAFGEDESMTTVPITNDHVLSGNSVVLQPNGLPPLVGALKASAEQNTASFHFPGHNRGHAAPASLTQLIGRRPYVYDLPELPELDNLFCPQGPILEAQREAAKLFGSSQTWFLVGGTTCGIQAAIMATCSPGEFLILPRNCHISAISAMVLSGAVPKYIIPDYENDWDIAGGVTPLQVLKAIQELEMEGKKVAAVFITSPTYHGICSNLSEISELCHSRKIPLVVDEAHGAHFGLHSKLPNSALQQGADLTVQSTHKVLCSLTQSSMLHMSGNLVDKEKISRCLQTLQTSSPSYLLLASLDAARAQLSERPDIVFNQAIGLAYEARCKLKQIPGISVLENSSFPTLLPIDPLRLTVGFWRLGLSGYEVDEILYRDYGIVCELVGNKSITYVLNLGTCRDHVQRLLLGLKHLAATYASFQQPEERVLTGHAPFEDTIMSLIPRDAFFASKRKVAIKESLGKVSGELICPYPPGIPVLIPGEVITKKAVDYLLHVKSKGVDISGASDPLLSSVVICNV</sequence>
<dbReference type="AlphaFoldDB" id="A0AAN9PXL4"/>
<dbReference type="PANTHER" id="PTHR43277">
    <property type="entry name" value="ARGININE DECARBOXYLASE"/>
    <property type="match status" value="1"/>
</dbReference>
<dbReference type="InterPro" id="IPR015421">
    <property type="entry name" value="PyrdxlP-dep_Trfase_major"/>
</dbReference>
<dbReference type="CDD" id="cd00615">
    <property type="entry name" value="Orn_deC_like"/>
    <property type="match status" value="1"/>
</dbReference>
<dbReference type="Pfam" id="PF03711">
    <property type="entry name" value="OKR_DC_1_C"/>
    <property type="match status" value="1"/>
</dbReference>
<dbReference type="InterPro" id="IPR000310">
    <property type="entry name" value="Orn/Lys/Arg_deCO2ase_major_dom"/>
</dbReference>
<dbReference type="PANTHER" id="PTHR43277:SF4">
    <property type="entry name" value="ARGININE DECARBOXYLASE"/>
    <property type="match status" value="1"/>
</dbReference>
<dbReference type="Gene3D" id="3.40.640.10">
    <property type="entry name" value="Type I PLP-dependent aspartate aminotransferase-like (Major domain)"/>
    <property type="match status" value="1"/>
</dbReference>
<reference evidence="8 9" key="1">
    <citation type="submission" date="2024-01" db="EMBL/GenBank/DDBJ databases">
        <title>The genomes of 5 underutilized Papilionoideae crops provide insights into root nodulation and disease resistanc.</title>
        <authorList>
            <person name="Jiang F."/>
        </authorList>
    </citation>
    <scope>NUCLEOTIDE SEQUENCE [LARGE SCALE GENOMIC DNA]</scope>
    <source>
        <strain evidence="8">LVBAO_FW01</strain>
        <tissue evidence="8">Leaves</tissue>
    </source>
</reference>
<evidence type="ECO:0000256" key="5">
    <source>
        <dbReference type="ARBA" id="ARBA00023239"/>
    </source>
</evidence>
<feature type="domain" description="Orn/Lys/Arg decarboxylase C-terminal" evidence="7">
    <location>
        <begin position="558"/>
        <end position="603"/>
    </location>
</feature>
<dbReference type="InterPro" id="IPR036633">
    <property type="entry name" value="Prn/Lys/Arg_de-COase_C_sf"/>
</dbReference>
<dbReference type="Gene3D" id="3.90.100.10">
    <property type="entry name" value="Orn/Lys/Arg decarboxylase, C-terminal domain"/>
    <property type="match status" value="1"/>
</dbReference>
<evidence type="ECO:0000259" key="6">
    <source>
        <dbReference type="Pfam" id="PF01276"/>
    </source>
</evidence>
<dbReference type="EMBL" id="JAYMYQ010000009">
    <property type="protein sequence ID" value="KAK7312393.1"/>
    <property type="molecule type" value="Genomic_DNA"/>
</dbReference>
<dbReference type="InterPro" id="IPR052357">
    <property type="entry name" value="Orn_Lys_Arg_decarboxylase-I"/>
</dbReference>
<comment type="caution">
    <text evidence="8">The sequence shown here is derived from an EMBL/GenBank/DDBJ whole genome shotgun (WGS) entry which is preliminary data.</text>
</comment>
<dbReference type="SUPFAM" id="SSF53383">
    <property type="entry name" value="PLP-dependent transferases"/>
    <property type="match status" value="1"/>
</dbReference>
<comment type="cofactor">
    <cofactor evidence="1">
        <name>pyridoxal 5'-phosphate</name>
        <dbReference type="ChEBI" id="CHEBI:597326"/>
    </cofactor>
</comment>
<dbReference type="Pfam" id="PF01276">
    <property type="entry name" value="OKR_DC_1"/>
    <property type="match status" value="1"/>
</dbReference>
<organism evidence="8 9">
    <name type="scientific">Canavalia gladiata</name>
    <name type="common">Sword bean</name>
    <name type="synonym">Dolichos gladiatus</name>
    <dbReference type="NCBI Taxonomy" id="3824"/>
    <lineage>
        <taxon>Eukaryota</taxon>
        <taxon>Viridiplantae</taxon>
        <taxon>Streptophyta</taxon>
        <taxon>Embryophyta</taxon>
        <taxon>Tracheophyta</taxon>
        <taxon>Spermatophyta</taxon>
        <taxon>Magnoliopsida</taxon>
        <taxon>eudicotyledons</taxon>
        <taxon>Gunneridae</taxon>
        <taxon>Pentapetalae</taxon>
        <taxon>rosids</taxon>
        <taxon>fabids</taxon>
        <taxon>Fabales</taxon>
        <taxon>Fabaceae</taxon>
        <taxon>Papilionoideae</taxon>
        <taxon>50 kb inversion clade</taxon>
        <taxon>NPAAA clade</taxon>
        <taxon>indigoferoid/millettioid clade</taxon>
        <taxon>Phaseoleae</taxon>
        <taxon>Canavalia</taxon>
    </lineage>
</organism>
<keyword evidence="5" id="KW-0456">Lyase</keyword>
<gene>
    <name evidence="8" type="ORF">VNO77_36208</name>
</gene>
<keyword evidence="9" id="KW-1185">Reference proteome</keyword>
<evidence type="ECO:0000259" key="7">
    <source>
        <dbReference type="Pfam" id="PF03711"/>
    </source>
</evidence>
<name>A0AAN9PXL4_CANGL</name>